<protein>
    <recommendedName>
        <fullName evidence="4">Membrane protein 6-pyruvoyl-tetrahydropterin synthase-related domain-containing protein</fullName>
    </recommendedName>
</protein>
<reference evidence="2 3" key="1">
    <citation type="journal article" date="2016" name="Nat. Commun.">
        <title>Thousands of microbial genomes shed light on interconnected biogeochemical processes in an aquifer system.</title>
        <authorList>
            <person name="Anantharaman K."/>
            <person name="Brown C.T."/>
            <person name="Hug L.A."/>
            <person name="Sharon I."/>
            <person name="Castelle C.J."/>
            <person name="Probst A.J."/>
            <person name="Thomas B.C."/>
            <person name="Singh A."/>
            <person name="Wilkins M.J."/>
            <person name="Karaoz U."/>
            <person name="Brodie E.L."/>
            <person name="Williams K.H."/>
            <person name="Hubbard S.S."/>
            <person name="Banfield J.F."/>
        </authorList>
    </citation>
    <scope>NUCLEOTIDE SEQUENCE [LARGE SCALE GENOMIC DNA]</scope>
</reference>
<feature type="transmembrane region" description="Helical" evidence="1">
    <location>
        <begin position="173"/>
        <end position="190"/>
    </location>
</feature>
<dbReference type="AlphaFoldDB" id="A0A1F5NQY6"/>
<dbReference type="InterPro" id="IPR018580">
    <property type="entry name" value="Uncharacterised_YfhO"/>
</dbReference>
<evidence type="ECO:0000256" key="1">
    <source>
        <dbReference type="SAM" id="Phobius"/>
    </source>
</evidence>
<evidence type="ECO:0000313" key="2">
    <source>
        <dbReference type="EMBL" id="OGE79942.1"/>
    </source>
</evidence>
<comment type="caution">
    <text evidence="2">The sequence shown here is derived from an EMBL/GenBank/DDBJ whole genome shotgun (WGS) entry which is preliminary data.</text>
</comment>
<proteinExistence type="predicted"/>
<feature type="transmembrane region" description="Helical" evidence="1">
    <location>
        <begin position="479"/>
        <end position="496"/>
    </location>
</feature>
<dbReference type="Pfam" id="PF09586">
    <property type="entry name" value="YfhO"/>
    <property type="match status" value="1"/>
</dbReference>
<dbReference type="STRING" id="1817822.A2826_00125"/>
<feature type="transmembrane region" description="Helical" evidence="1">
    <location>
        <begin position="386"/>
        <end position="408"/>
    </location>
</feature>
<dbReference type="PANTHER" id="PTHR38454:SF1">
    <property type="entry name" value="INTEGRAL MEMBRANE PROTEIN"/>
    <property type="match status" value="1"/>
</dbReference>
<evidence type="ECO:0008006" key="4">
    <source>
        <dbReference type="Google" id="ProtNLM"/>
    </source>
</evidence>
<feature type="transmembrane region" description="Helical" evidence="1">
    <location>
        <begin position="106"/>
        <end position="126"/>
    </location>
</feature>
<dbReference type="Proteomes" id="UP000177912">
    <property type="component" value="Unassembled WGS sequence"/>
</dbReference>
<feature type="transmembrane region" description="Helical" evidence="1">
    <location>
        <begin position="352"/>
        <end position="374"/>
    </location>
</feature>
<feature type="transmembrane region" description="Helical" evidence="1">
    <location>
        <begin position="196"/>
        <end position="213"/>
    </location>
</feature>
<keyword evidence="1" id="KW-0812">Transmembrane</keyword>
<sequence length="784" mass="90086">MKIFEQLENFTAKWWGLFALASLPFFIVFWPVLFGGQIFANSDGVSWLYPFFDFYDNALMTSQSFFWNPFNFGGFPSFVTATGGFFSPLVFLFVKLLPAFSAYNWLLFLYWTLAVFFTGLFLKTYGLSVWAQLIGGWAFAFSQWNWAYDLPLVTGFAILPLMFLIARKLAQTPNWKWILAGVITSANMFLAAHFNLILIILTTNSVFILFSIFDNKLTTKIKSLVYYVLSITLGGLVGLIQLVPSYRISGFSGRQALGYEAASTGALEFLDFARLILPHFRFPDFASAESVMYMGILPLVFGLSVLFRKNKTIKFFSWFFIISLIISIQYSPLFWLMQKLPIFDLFRSPSRWMIAGFFSASILAAFGFDYFAELSKNRWFGFIKGLLKWGSMVLIAVSTVVTVVIWRLKEQILDFLNRYFERNIFESTSGLPLEHYQKVIEDMFNSAGQLINPLKPEVYVPLLFLLVAWYVIKNFSKSFAVIAVFLNFVLVFYGFHPTIPSRVVAQGSEIPVYLQENPGRYFSFLPGFSEYQLLTVPYQPDTLDLIEFQKALLPPNFNLYYELESADYYDNLQPRRMARLLALLGSDRATMGAKLSEEDIPLEEKIDKFESRKYLLDLLGIRYVISAYPLDESVFRKVLETRATRFEIPVYLYENKDYRPTVYLADKASAMSVDEEKSYEAVFSQKPGDRDVLIECELDCPETQGQAQGSAEVLKTGDGYWEIAVNTQDTRWLVVSENYLPGWQALLDDQLVDINYINSVFMGVVIPPGEHEVVLEYHYPFFGK</sequence>
<name>A0A1F5NQY6_9BACT</name>
<feature type="transmembrane region" description="Helical" evidence="1">
    <location>
        <begin position="12"/>
        <end position="33"/>
    </location>
</feature>
<dbReference type="EMBL" id="MFEI01000043">
    <property type="protein sequence ID" value="OGE79942.1"/>
    <property type="molecule type" value="Genomic_DNA"/>
</dbReference>
<feature type="transmembrane region" description="Helical" evidence="1">
    <location>
        <begin position="75"/>
        <end position="94"/>
    </location>
</feature>
<feature type="transmembrane region" description="Helical" evidence="1">
    <location>
        <begin position="456"/>
        <end position="472"/>
    </location>
</feature>
<dbReference type="PANTHER" id="PTHR38454">
    <property type="entry name" value="INTEGRAL MEMBRANE PROTEIN-RELATED"/>
    <property type="match status" value="1"/>
</dbReference>
<feature type="transmembrane region" description="Helical" evidence="1">
    <location>
        <begin position="225"/>
        <end position="243"/>
    </location>
</feature>
<feature type="transmembrane region" description="Helical" evidence="1">
    <location>
        <begin position="290"/>
        <end position="308"/>
    </location>
</feature>
<keyword evidence="1" id="KW-0472">Membrane</keyword>
<gene>
    <name evidence="2" type="ORF">A2826_00125</name>
</gene>
<feature type="transmembrane region" description="Helical" evidence="1">
    <location>
        <begin position="315"/>
        <end position="337"/>
    </location>
</feature>
<keyword evidence="1" id="KW-1133">Transmembrane helix</keyword>
<evidence type="ECO:0000313" key="3">
    <source>
        <dbReference type="Proteomes" id="UP000177912"/>
    </source>
</evidence>
<accession>A0A1F5NQY6</accession>
<feature type="transmembrane region" description="Helical" evidence="1">
    <location>
        <begin position="146"/>
        <end position="166"/>
    </location>
</feature>
<organism evidence="2 3">
    <name type="scientific">Candidatus Doudnabacteria bacterium RIFCSPHIGHO2_01_FULL_43_23</name>
    <dbReference type="NCBI Taxonomy" id="1817822"/>
    <lineage>
        <taxon>Bacteria</taxon>
        <taxon>Candidatus Doudnaibacteriota</taxon>
    </lineage>
</organism>